<feature type="region of interest" description="Disordered" evidence="1">
    <location>
        <begin position="1"/>
        <end position="22"/>
    </location>
</feature>
<protein>
    <submittedName>
        <fullName evidence="2">Uncharacterized protein</fullName>
    </submittedName>
</protein>
<evidence type="ECO:0000313" key="2">
    <source>
        <dbReference type="EMBL" id="ASV73003.1"/>
    </source>
</evidence>
<dbReference type="KEGG" id="ttf:THTE_0401"/>
<reference evidence="2 3" key="1">
    <citation type="journal article" name="Front. Microbiol.">
        <title>Sugar Metabolism of the First Thermophilic Planctomycete Thermogutta terrifontis: Comparative Genomic and Transcriptomic Approaches.</title>
        <authorList>
            <person name="Elcheninov A.G."/>
            <person name="Menzel P."/>
            <person name="Gudbergsdottir S.R."/>
            <person name="Slesarev A.I."/>
            <person name="Kadnikov V.V."/>
            <person name="Krogh A."/>
            <person name="Bonch-Osmolovskaya E.A."/>
            <person name="Peng X."/>
            <person name="Kublanov I.V."/>
        </authorList>
    </citation>
    <scope>NUCLEOTIDE SEQUENCE [LARGE SCALE GENOMIC DNA]</scope>
    <source>
        <strain evidence="2 3">R1</strain>
    </source>
</reference>
<keyword evidence="3" id="KW-1185">Reference proteome</keyword>
<gene>
    <name evidence="2" type="ORF">THTE_0401</name>
</gene>
<proteinExistence type="predicted"/>
<accession>A0A286RAN1</accession>
<dbReference type="EMBL" id="CP018477">
    <property type="protein sequence ID" value="ASV73003.1"/>
    <property type="molecule type" value="Genomic_DNA"/>
</dbReference>
<name>A0A286RAN1_9BACT</name>
<evidence type="ECO:0000313" key="3">
    <source>
        <dbReference type="Proteomes" id="UP000215086"/>
    </source>
</evidence>
<dbReference type="AlphaFoldDB" id="A0A286RAN1"/>
<dbReference type="Proteomes" id="UP000215086">
    <property type="component" value="Chromosome"/>
</dbReference>
<feature type="region of interest" description="Disordered" evidence="1">
    <location>
        <begin position="27"/>
        <end position="46"/>
    </location>
</feature>
<evidence type="ECO:0000256" key="1">
    <source>
        <dbReference type="SAM" id="MobiDB-lite"/>
    </source>
</evidence>
<organism evidence="2 3">
    <name type="scientific">Thermogutta terrifontis</name>
    <dbReference type="NCBI Taxonomy" id="1331910"/>
    <lineage>
        <taxon>Bacteria</taxon>
        <taxon>Pseudomonadati</taxon>
        <taxon>Planctomycetota</taxon>
        <taxon>Planctomycetia</taxon>
        <taxon>Pirellulales</taxon>
        <taxon>Thermoguttaceae</taxon>
        <taxon>Thermogutta</taxon>
    </lineage>
</organism>
<sequence>MESGAKAPHSMGRSEIPLDGRSLFGYRPKTAGSLHPLAVSNHEGVE</sequence>